<evidence type="ECO:0000256" key="8">
    <source>
        <dbReference type="ARBA" id="ARBA00022741"/>
    </source>
</evidence>
<evidence type="ECO:0000256" key="4">
    <source>
        <dbReference type="ARBA" id="ARBA00004196"/>
    </source>
</evidence>
<comment type="caution">
    <text evidence="14">The sequence shown here is derived from an EMBL/GenBank/DDBJ whole genome shotgun (WGS) entry which is preliminary data.</text>
</comment>
<dbReference type="NCBIfam" id="NF006938">
    <property type="entry name" value="PRK09420.1"/>
    <property type="match status" value="1"/>
</dbReference>
<comment type="catalytic activity">
    <reaction evidence="2">
        <text>a nucleoside 2',3'-cyclic phosphate + H2O = a nucleoside 3'-phosphate + H(+)</text>
        <dbReference type="Rhea" id="RHEA:19621"/>
        <dbReference type="ChEBI" id="CHEBI:15377"/>
        <dbReference type="ChEBI" id="CHEBI:15378"/>
        <dbReference type="ChEBI" id="CHEBI:66949"/>
        <dbReference type="ChEBI" id="CHEBI:66954"/>
        <dbReference type="EC" id="3.1.4.16"/>
    </reaction>
</comment>
<dbReference type="Pfam" id="PF00149">
    <property type="entry name" value="Metallophos"/>
    <property type="match status" value="1"/>
</dbReference>
<dbReference type="SUPFAM" id="SSF55816">
    <property type="entry name" value="5'-nucleotidase (syn. UDP-sugar hydrolase), C-terminal domain"/>
    <property type="match status" value="1"/>
</dbReference>
<evidence type="ECO:0000256" key="6">
    <source>
        <dbReference type="ARBA" id="ARBA00022723"/>
    </source>
</evidence>
<dbReference type="GO" id="GO:0008663">
    <property type="term" value="F:2',3'-cyclic-nucleotide 2'-phosphodiesterase activity"/>
    <property type="evidence" value="ECO:0007669"/>
    <property type="project" value="UniProtKB-EC"/>
</dbReference>
<dbReference type="Gene3D" id="3.60.21.10">
    <property type="match status" value="1"/>
</dbReference>
<evidence type="ECO:0000256" key="9">
    <source>
        <dbReference type="ARBA" id="ARBA00022801"/>
    </source>
</evidence>
<dbReference type="PROSITE" id="PS51318">
    <property type="entry name" value="TAT"/>
    <property type="match status" value="1"/>
</dbReference>
<evidence type="ECO:0000256" key="5">
    <source>
        <dbReference type="ARBA" id="ARBA00006654"/>
    </source>
</evidence>
<evidence type="ECO:0000313" key="14">
    <source>
        <dbReference type="EMBL" id="MDQ0457307.1"/>
    </source>
</evidence>
<comment type="cofactor">
    <cofactor evidence="3">
        <name>a divalent metal cation</name>
        <dbReference type="ChEBI" id="CHEBI:60240"/>
    </cofactor>
</comment>
<comment type="similarity">
    <text evidence="5 11">Belongs to the 5'-nucleotidase family.</text>
</comment>
<proteinExistence type="inferred from homology"/>
<comment type="catalytic activity">
    <reaction evidence="1">
        <text>a ribonucleoside 3'-phosphate + H2O = a ribonucleoside + phosphate</text>
        <dbReference type="Rhea" id="RHEA:10144"/>
        <dbReference type="ChEBI" id="CHEBI:13197"/>
        <dbReference type="ChEBI" id="CHEBI:15377"/>
        <dbReference type="ChEBI" id="CHEBI:18254"/>
        <dbReference type="ChEBI" id="CHEBI:43474"/>
        <dbReference type="EC" id="3.1.3.6"/>
    </reaction>
</comment>
<dbReference type="InterPro" id="IPR004843">
    <property type="entry name" value="Calcineurin-like_PHP"/>
</dbReference>
<evidence type="ECO:0000256" key="1">
    <source>
        <dbReference type="ARBA" id="ARBA00000527"/>
    </source>
</evidence>
<dbReference type="InterPro" id="IPR036907">
    <property type="entry name" value="5'-Nucleotdase_C_sf"/>
</dbReference>
<keyword evidence="8 11" id="KW-0547">Nucleotide-binding</keyword>
<reference evidence="14 15" key="1">
    <citation type="submission" date="2023-07" db="EMBL/GenBank/DDBJ databases">
        <title>Genomic Encyclopedia of Type Strains, Phase IV (KMG-IV): sequencing the most valuable type-strain genomes for metagenomic binning, comparative biology and taxonomic classification.</title>
        <authorList>
            <person name="Goeker M."/>
        </authorList>
    </citation>
    <scope>NUCLEOTIDE SEQUENCE [LARGE SCALE GENOMIC DNA]</scope>
    <source>
        <strain evidence="14 15">DSM 100301</strain>
    </source>
</reference>
<dbReference type="PANTHER" id="PTHR11575">
    <property type="entry name" value="5'-NUCLEOTIDASE-RELATED"/>
    <property type="match status" value="1"/>
</dbReference>
<accession>A0ABU0IGA3</accession>
<dbReference type="GO" id="GO:0008254">
    <property type="term" value="F:3'-nucleotidase activity"/>
    <property type="evidence" value="ECO:0007669"/>
    <property type="project" value="UniProtKB-EC"/>
</dbReference>
<dbReference type="Pfam" id="PF02872">
    <property type="entry name" value="5_nucleotid_C"/>
    <property type="match status" value="1"/>
</dbReference>
<dbReference type="Gene3D" id="3.90.780.10">
    <property type="entry name" value="5'-Nucleotidase, C-terminal domain"/>
    <property type="match status" value="1"/>
</dbReference>
<gene>
    <name evidence="14" type="ORF">QO005_003656</name>
</gene>
<dbReference type="RefSeq" id="WP_307159480.1">
    <property type="nucleotide sequence ID" value="NZ_JAUSWH010000013.1"/>
</dbReference>
<keyword evidence="6" id="KW-0479">Metal-binding</keyword>
<dbReference type="Proteomes" id="UP001235269">
    <property type="component" value="Unassembled WGS sequence"/>
</dbReference>
<evidence type="ECO:0000256" key="11">
    <source>
        <dbReference type="RuleBase" id="RU362119"/>
    </source>
</evidence>
<dbReference type="PRINTS" id="PR01607">
    <property type="entry name" value="APYRASEFAMLY"/>
</dbReference>
<organism evidence="14 15">
    <name type="scientific">Rhizobium paknamense</name>
    <dbReference type="NCBI Taxonomy" id="1206817"/>
    <lineage>
        <taxon>Bacteria</taxon>
        <taxon>Pseudomonadati</taxon>
        <taxon>Pseudomonadota</taxon>
        <taxon>Alphaproteobacteria</taxon>
        <taxon>Hyphomicrobiales</taxon>
        <taxon>Rhizobiaceae</taxon>
        <taxon>Rhizobium/Agrobacterium group</taxon>
        <taxon>Rhizobium</taxon>
    </lineage>
</organism>
<dbReference type="InterPro" id="IPR041827">
    <property type="entry name" value="CpdB_N"/>
</dbReference>
<evidence type="ECO:0000259" key="12">
    <source>
        <dbReference type="Pfam" id="PF00149"/>
    </source>
</evidence>
<dbReference type="InterPro" id="IPR029052">
    <property type="entry name" value="Metallo-depent_PP-like"/>
</dbReference>
<dbReference type="PROSITE" id="PS00786">
    <property type="entry name" value="5_NUCLEOTIDASE_2"/>
    <property type="match status" value="1"/>
</dbReference>
<evidence type="ECO:0000259" key="13">
    <source>
        <dbReference type="Pfam" id="PF02872"/>
    </source>
</evidence>
<dbReference type="PANTHER" id="PTHR11575:SF6">
    <property type="entry name" value="2',3'-CYCLIC-NUCLEOTIDE 2'-PHOSPHODIESTERASE_3'-NUCLEOTIDASE"/>
    <property type="match status" value="1"/>
</dbReference>
<dbReference type="EC" id="3.1.3.6" evidence="14"/>
<keyword evidence="7" id="KW-0732">Signal</keyword>
<comment type="subcellular location">
    <subcellularLocation>
        <location evidence="4">Cell envelope</location>
    </subcellularLocation>
</comment>
<keyword evidence="15" id="KW-1185">Reference proteome</keyword>
<evidence type="ECO:0000256" key="10">
    <source>
        <dbReference type="ARBA" id="ARBA00023268"/>
    </source>
</evidence>
<protein>
    <submittedName>
        <fullName evidence="14">2',3'-cyclic-nucleotide 2'-phosphodiesterase/3'-nucleotidase</fullName>
        <ecNumber evidence="14">3.1.3.6</ecNumber>
        <ecNumber evidence="14">3.1.4.16</ecNumber>
    </submittedName>
</protein>
<evidence type="ECO:0000313" key="15">
    <source>
        <dbReference type="Proteomes" id="UP001235269"/>
    </source>
</evidence>
<dbReference type="CDD" id="cd07410">
    <property type="entry name" value="MPP_CpdB_N"/>
    <property type="match status" value="1"/>
</dbReference>
<name>A0ABU0IGA3_9HYPH</name>
<keyword evidence="10" id="KW-0511">Multifunctional enzyme</keyword>
<feature type="domain" description="Calcineurin-like phosphoesterase" evidence="12">
    <location>
        <begin position="43"/>
        <end position="284"/>
    </location>
</feature>
<feature type="domain" description="5'-Nucleotidase C-terminal" evidence="13">
    <location>
        <begin position="447"/>
        <end position="578"/>
    </location>
</feature>
<keyword evidence="9 11" id="KW-0378">Hydrolase</keyword>
<evidence type="ECO:0000256" key="7">
    <source>
        <dbReference type="ARBA" id="ARBA00022729"/>
    </source>
</evidence>
<evidence type="ECO:0000256" key="3">
    <source>
        <dbReference type="ARBA" id="ARBA00001968"/>
    </source>
</evidence>
<dbReference type="SUPFAM" id="SSF56300">
    <property type="entry name" value="Metallo-dependent phosphatases"/>
    <property type="match status" value="1"/>
</dbReference>
<evidence type="ECO:0000256" key="2">
    <source>
        <dbReference type="ARBA" id="ARBA00001730"/>
    </source>
</evidence>
<dbReference type="InterPro" id="IPR008334">
    <property type="entry name" value="5'-Nucleotdase_C"/>
</dbReference>
<dbReference type="InterPro" id="IPR006146">
    <property type="entry name" value="5'-Nucleotdase_CS"/>
</dbReference>
<dbReference type="EMBL" id="JAUSWH010000013">
    <property type="protein sequence ID" value="MDQ0457307.1"/>
    <property type="molecule type" value="Genomic_DNA"/>
</dbReference>
<sequence>MSSLLDLHPMTRRSLLGGLAATGALVVLHPFAARAASNQAHLRLMETTDIHVNLMPYDYYADKPNDTLGLSRTASLIDGIRAEATNSMLIDNGDLLQGSPMGDYMAYKKGMKAGDLHPVMKAMNVLGYDCGTLGNHEFNYGLDFMFNTLAAAKHPIVCANLTKGQLASDPKNDELFFKPFVIIEKKIKDGAGHESPVKVGFIGFVPPQIMVWDAKNLEGKAQTRDIVEAARAWVPVMKEQGADIVIALSHSGIDAKGPSEKMENASLYLAGVEGIDAIFTGHQHLVFPGPKTWDGMQGVDAVKGTLMGKPAVMAGFWGSHMGLIDLLLEKDGKSWKIVDFTSEARPIYHRDEAKKIIADTKDKPEVVAAVQEEHEATLAYVRTPVGKTSAPLYSYFALVADDPSVQIVSNAQLWYIKDMLKETQYKDYPVLSAAAPFKAGGRGGADYYTDVPAGDIAIKNVSDLYLYPNTVQAVLITGAQVKNWLEMSAGMFNQIKPGSKDADLLNLDFPSYNYDVIDGVTYEIDLSEPAKYDKDGKEANPQANRIKNLSFNGKPIDPQQKFVVVTNNYRAGGGGKFPEIAGDKVIFVGPDTNRDVIVRYIISQGTINPSADGNWRFAALPGTTAVFQTGPKGRPFASKVIGAKIEDAGDGTEGFAKYRLIL</sequence>
<dbReference type="InterPro" id="IPR006179">
    <property type="entry name" value="5_nucleotidase/apyrase"/>
</dbReference>
<dbReference type="EC" id="3.1.4.16" evidence="14"/>
<dbReference type="InterPro" id="IPR006311">
    <property type="entry name" value="TAT_signal"/>
</dbReference>